<evidence type="ECO:0000313" key="2">
    <source>
        <dbReference type="Proteomes" id="UP000215506"/>
    </source>
</evidence>
<reference evidence="1 2" key="1">
    <citation type="submission" date="2017-07" db="EMBL/GenBank/DDBJ databases">
        <title>First draft Genome Sequence of Nocardia cerradoensis isolated from human infection.</title>
        <authorList>
            <person name="Carrasco G."/>
        </authorList>
    </citation>
    <scope>NUCLEOTIDE SEQUENCE [LARGE SCALE GENOMIC DNA]</scope>
    <source>
        <strain evidence="1 2">CNM20130759</strain>
    </source>
</reference>
<sequence length="308" mass="34469">MSATCACGAPAYGRGKCFNHYQVHRNRQIAYGRWEPQPLLPADEVRAHIEQIQAKGIRSRRLAQLAGVDPETLRRITRLPDAQVTPEIRKSILAVSVPERAADLVPDNALVPIHGARRRVQALVAFGYPRAELARQLGVATNSNAMNVLFGHRRDGGPQVGQSIMAKRDREVKELFDQLQLVPGPSDQARAHGRRKGWALPFEWDEQALDDPNGRPIKARWNSQSAVEERREQVADLTARGWTVTQIAQQVGATDRTVLRDRARHREQPEIAATQQVSEIEAMGELAVQARRDIAARRAAPTVRERTR</sequence>
<keyword evidence="2" id="KW-1185">Reference proteome</keyword>
<dbReference type="AlphaFoldDB" id="A0A231GTN0"/>
<dbReference type="Proteomes" id="UP000215506">
    <property type="component" value="Unassembled WGS sequence"/>
</dbReference>
<dbReference type="RefSeq" id="WP_039782412.1">
    <property type="nucleotide sequence ID" value="NZ_JAAXOR010000008.1"/>
</dbReference>
<organism evidence="1 2">
    <name type="scientific">Nocardia cerradoensis</name>
    <dbReference type="NCBI Taxonomy" id="85688"/>
    <lineage>
        <taxon>Bacteria</taxon>
        <taxon>Bacillati</taxon>
        <taxon>Actinomycetota</taxon>
        <taxon>Actinomycetes</taxon>
        <taxon>Mycobacteriales</taxon>
        <taxon>Nocardiaceae</taxon>
        <taxon>Nocardia</taxon>
    </lineage>
</organism>
<name>A0A231GTN0_9NOCA</name>
<proteinExistence type="predicted"/>
<dbReference type="EMBL" id="NGAF01000051">
    <property type="protein sequence ID" value="OXR39938.1"/>
    <property type="molecule type" value="Genomic_DNA"/>
</dbReference>
<protein>
    <submittedName>
        <fullName evidence="1">Uncharacterized protein</fullName>
    </submittedName>
</protein>
<evidence type="ECO:0000313" key="1">
    <source>
        <dbReference type="EMBL" id="OXR39938.1"/>
    </source>
</evidence>
<comment type="caution">
    <text evidence="1">The sequence shown here is derived from an EMBL/GenBank/DDBJ whole genome shotgun (WGS) entry which is preliminary data.</text>
</comment>
<gene>
    <name evidence="1" type="ORF">B7C42_08001</name>
</gene>
<accession>A0A231GTN0</accession>